<evidence type="ECO:0000313" key="1">
    <source>
        <dbReference type="EMBL" id="KAK8395455.1"/>
    </source>
</evidence>
<dbReference type="EMBL" id="JARAKH010000018">
    <property type="protein sequence ID" value="KAK8395455.1"/>
    <property type="molecule type" value="Genomic_DNA"/>
</dbReference>
<gene>
    <name evidence="1" type="ORF">O3P69_006247</name>
</gene>
<dbReference type="AlphaFoldDB" id="A0AAW0U614"/>
<name>A0AAW0U614_SCYPA</name>
<keyword evidence="2" id="KW-1185">Reference proteome</keyword>
<protein>
    <submittedName>
        <fullName evidence="1">Uncharacterized protein</fullName>
    </submittedName>
</protein>
<proteinExistence type="predicted"/>
<reference evidence="1 2" key="1">
    <citation type="submission" date="2023-03" db="EMBL/GenBank/DDBJ databases">
        <title>High-quality genome of Scylla paramamosain provides insights in environmental adaptation.</title>
        <authorList>
            <person name="Zhang L."/>
        </authorList>
    </citation>
    <scope>NUCLEOTIDE SEQUENCE [LARGE SCALE GENOMIC DNA]</scope>
    <source>
        <strain evidence="1">LZ_2023a</strain>
        <tissue evidence="1">Muscle</tissue>
    </source>
</reference>
<sequence>MKVNDDMHMSPSDIEYEYIVPAIPVLALKDESVASHVTCGELQTFKELFDLLNREFSIEDDDKTRRTLYTCVGSEEDPSWTVDYVSEREGSKRSNEILSGSVGSSTDRFTTQTKYLEEHRRYVVPHNPNLIFAAARNEPKQLLAGFLASEWITDNESVKEWFTLSDYWLEMDANVMYSLYGSKMVVHSSKRWINWKTSQTIPTGNEYYDAVSQAVGAFVLYKKEAFVKKGIPSSTKLKSMQSLFTRNLPDEFFDKDSEYNKSAQHTLLKNEDTKHLSVIEIVRTAQGAE</sequence>
<accession>A0AAW0U614</accession>
<dbReference type="Proteomes" id="UP001487740">
    <property type="component" value="Unassembled WGS sequence"/>
</dbReference>
<evidence type="ECO:0000313" key="2">
    <source>
        <dbReference type="Proteomes" id="UP001487740"/>
    </source>
</evidence>
<organism evidence="1 2">
    <name type="scientific">Scylla paramamosain</name>
    <name type="common">Mud crab</name>
    <dbReference type="NCBI Taxonomy" id="85552"/>
    <lineage>
        <taxon>Eukaryota</taxon>
        <taxon>Metazoa</taxon>
        <taxon>Ecdysozoa</taxon>
        <taxon>Arthropoda</taxon>
        <taxon>Crustacea</taxon>
        <taxon>Multicrustacea</taxon>
        <taxon>Malacostraca</taxon>
        <taxon>Eumalacostraca</taxon>
        <taxon>Eucarida</taxon>
        <taxon>Decapoda</taxon>
        <taxon>Pleocyemata</taxon>
        <taxon>Brachyura</taxon>
        <taxon>Eubrachyura</taxon>
        <taxon>Portunoidea</taxon>
        <taxon>Portunidae</taxon>
        <taxon>Portuninae</taxon>
        <taxon>Scylla</taxon>
    </lineage>
</organism>
<comment type="caution">
    <text evidence="1">The sequence shown here is derived from an EMBL/GenBank/DDBJ whole genome shotgun (WGS) entry which is preliminary data.</text>
</comment>